<dbReference type="KEGG" id="vg:1259349"/>
<dbReference type="GO" id="GO:0003677">
    <property type="term" value="F:DNA binding"/>
    <property type="evidence" value="ECO:0007669"/>
    <property type="project" value="InterPro"/>
</dbReference>
<evidence type="ECO:0000256" key="1">
    <source>
        <dbReference type="SAM" id="MobiDB-lite"/>
    </source>
</evidence>
<feature type="compositionally biased region" description="Basic and acidic residues" evidence="1">
    <location>
        <begin position="408"/>
        <end position="426"/>
    </location>
</feature>
<organism evidence="2 3">
    <name type="scientific">Mycobacterium phage Che9c</name>
    <dbReference type="NCBI Taxonomy" id="2907832"/>
    <lineage>
        <taxon>Viruses</taxon>
        <taxon>Duplodnaviria</taxon>
        <taxon>Heunggongvirae</taxon>
        <taxon>Uroviricota</taxon>
        <taxon>Caudoviricetes</taxon>
        <taxon>Chenonavirus</taxon>
        <taxon>Chenonavirus Che9c</taxon>
    </lineage>
</organism>
<proteinExistence type="predicted"/>
<dbReference type="RefSeq" id="NP_817723.1">
    <property type="nucleotide sequence ID" value="NC_004683.1"/>
</dbReference>
<evidence type="ECO:0000313" key="2">
    <source>
        <dbReference type="EMBL" id="AAN12606.1"/>
    </source>
</evidence>
<dbReference type="Gene3D" id="1.10.260.40">
    <property type="entry name" value="lambda repressor-like DNA-binding domains"/>
    <property type="match status" value="1"/>
</dbReference>
<dbReference type="Proteomes" id="UP000000967">
    <property type="component" value="Segment"/>
</dbReference>
<gene>
    <name evidence="2" type="primary">46</name>
    <name evidence="2" type="ORF">PBI_CHE9C_46</name>
</gene>
<reference evidence="2 3" key="1">
    <citation type="journal article" date="2003" name="Cell">
        <title>Origins of highly mosaic mycobacteriophage genomes.</title>
        <authorList>
            <person name="Pedulla M.L."/>
            <person name="Ford M.E."/>
            <person name="Houtz J.M."/>
            <person name="Karthikeyan T."/>
            <person name="Wadsworth C."/>
            <person name="Lewis J.A."/>
            <person name="Jacobs-Sera D."/>
            <person name="Falbo J."/>
            <person name="Gross J."/>
            <person name="Pannunzio N.R."/>
            <person name="Brucker W."/>
            <person name="Kumar V."/>
            <person name="Kandasamy J."/>
            <person name="Keenan L."/>
            <person name="Bardarov S."/>
            <person name="Kriakov J."/>
            <person name="Lawrence J.G."/>
            <person name="Jacobs W.R. Jr."/>
            <person name="Hendrix R.W."/>
            <person name="Hatfull G.F."/>
        </authorList>
    </citation>
    <scope>NUCLEOTIDE SEQUENCE</scope>
</reference>
<protein>
    <submittedName>
        <fullName evidence="2">Uncharacterized protein</fullName>
    </submittedName>
</protein>
<dbReference type="EMBL" id="AY129333">
    <property type="protein sequence ID" value="AAN12606.1"/>
    <property type="molecule type" value="Genomic_DNA"/>
</dbReference>
<feature type="region of interest" description="Disordered" evidence="1">
    <location>
        <begin position="219"/>
        <end position="238"/>
    </location>
</feature>
<keyword evidence="3" id="KW-1185">Reference proteome</keyword>
<evidence type="ECO:0000313" key="3">
    <source>
        <dbReference type="Proteomes" id="UP000000967"/>
    </source>
</evidence>
<sequence length="426" mass="45981">MAYMPNNIGVIKFAGSSCIRMFAKGGYCLPNFSGIVGRMTTNLDWERLGRFVRAARGARAQADIASNGGPSDETLSKIEQGRWRPTRSVQKTLEKLELGLGWAPGSASAVLAGGEPTHLHADDTQAAASQAHQPSSHVPEFLPAAQLTWEVVNDLVNSPEGDPLREWKGQRAVVATADTLTDALLRLNVGPAAKSLIQEMGHAAHQLMKDQIFAIQQANKEEDDHDAEAATQSDASDEMTRAAARTASTIERKLEQLLAEVAYIDPTLDIRAEFHQQREALEPVLDTPMGQRAWLRTEINFVRRAAQSLRTHQDNPAFARRVQELIAEAETIANTGLALVGASESSQRPLSSAGGRVDFVFMSDAASNTQPFTDTPPSIDDLGIAARTAPPGYPKGQPEQGDADSALDDLRRDAESAQDDHGFSAS</sequence>
<feature type="region of interest" description="Disordered" evidence="1">
    <location>
        <begin position="368"/>
        <end position="426"/>
    </location>
</feature>
<accession>Q854V2</accession>
<dbReference type="InterPro" id="IPR010982">
    <property type="entry name" value="Lambda_DNA-bd_dom_sf"/>
</dbReference>
<name>Q854V2_9CAUD</name>